<keyword evidence="2" id="KW-1185">Reference proteome</keyword>
<comment type="caution">
    <text evidence="1">The sequence shown here is derived from an EMBL/GenBank/DDBJ whole genome shotgun (WGS) entry which is preliminary data.</text>
</comment>
<name>A0ACB7Y1Z4_9ERIC</name>
<accession>A0ACB7Y1Z4</accession>
<proteinExistence type="predicted"/>
<sequence length="263" mass="29190">MRSISVAERENLFTFNKASTIFLFFKGLVMLADSFKLVVPLWFAVVSMTMTIAVLGLNLGPSIAAKDVVRNVISGVKLLMLQQRFEVGNMIRVDDVDGQVVSSGLATTCILMADTAPITVPNSVLLELLYLNRVGIFSFTSRHCFSGIPAFIMWTVTICMSPHYVTASPFVAQDGVKYANAMVTRQHPLIDRWDAMVTNIPLRTFDINTIDLTSVEIERMLESSPKSQTEFKSTKKEFLIQSIEIITQHGATLACTLEDVLNL</sequence>
<protein>
    <submittedName>
        <fullName evidence="1">Uncharacterized protein</fullName>
    </submittedName>
</protein>
<gene>
    <name evidence="1" type="ORF">Vadar_026445</name>
</gene>
<dbReference type="EMBL" id="CM037155">
    <property type="protein sequence ID" value="KAH7847474.1"/>
    <property type="molecule type" value="Genomic_DNA"/>
</dbReference>
<dbReference type="Proteomes" id="UP000828048">
    <property type="component" value="Chromosome 5"/>
</dbReference>
<reference evidence="1 2" key="1">
    <citation type="journal article" date="2021" name="Hortic Res">
        <title>High-quality reference genome and annotation aids understanding of berry development for evergreen blueberry (Vaccinium darrowii).</title>
        <authorList>
            <person name="Yu J."/>
            <person name="Hulse-Kemp A.M."/>
            <person name="Babiker E."/>
            <person name="Staton M."/>
        </authorList>
    </citation>
    <scope>NUCLEOTIDE SEQUENCE [LARGE SCALE GENOMIC DNA]</scope>
    <source>
        <strain evidence="2">cv. NJ 8807/NJ 8810</strain>
        <tissue evidence="1">Young leaf</tissue>
    </source>
</reference>
<evidence type="ECO:0000313" key="1">
    <source>
        <dbReference type="EMBL" id="KAH7847474.1"/>
    </source>
</evidence>
<organism evidence="1 2">
    <name type="scientific">Vaccinium darrowii</name>
    <dbReference type="NCBI Taxonomy" id="229202"/>
    <lineage>
        <taxon>Eukaryota</taxon>
        <taxon>Viridiplantae</taxon>
        <taxon>Streptophyta</taxon>
        <taxon>Embryophyta</taxon>
        <taxon>Tracheophyta</taxon>
        <taxon>Spermatophyta</taxon>
        <taxon>Magnoliopsida</taxon>
        <taxon>eudicotyledons</taxon>
        <taxon>Gunneridae</taxon>
        <taxon>Pentapetalae</taxon>
        <taxon>asterids</taxon>
        <taxon>Ericales</taxon>
        <taxon>Ericaceae</taxon>
        <taxon>Vaccinioideae</taxon>
        <taxon>Vaccinieae</taxon>
        <taxon>Vaccinium</taxon>
    </lineage>
</organism>
<evidence type="ECO:0000313" key="2">
    <source>
        <dbReference type="Proteomes" id="UP000828048"/>
    </source>
</evidence>